<proteinExistence type="predicted"/>
<sequence>MDPHDDEETSIRTTSHSLISLCFLTINGREEYRCKADRAIDFLLSKEARPMSGAFFNRKNPEKDFANGLVGQAWVIESLLYASKALNRSDCYDLALEVFNQHIWNEKYSAWHLLNVDGSSSSMPHGTFNQQLWFAYVGLLFGQDSKPAELSLKFIDKTLPNVEIYSDGVIYHDSVSYNVNANLKSKVKNHLKQMERFLVREKSNKRSHSVGYHAFNCVPLAYIRQKFPNSSFFRSVKYKKIVTVVTNETFLKEVELSRFGYSYNPSGFECAYFLKDKKDYFNKKQLESMVFNELKIDFKKTYDKNLSFARMYEAIRCFNC</sequence>
<keyword evidence="2" id="KW-1185">Reference proteome</keyword>
<dbReference type="RefSeq" id="WP_261733386.1">
    <property type="nucleotide sequence ID" value="NZ_JAODOQ010000001.1"/>
</dbReference>
<protein>
    <recommendedName>
        <fullName evidence="3">Agl cluster protein AglQ</fullName>
    </recommendedName>
</protein>
<organism evidence="1 2">
    <name type="scientific">Shewanella phaeophyticola</name>
    <dbReference type="NCBI Taxonomy" id="2978345"/>
    <lineage>
        <taxon>Bacteria</taxon>
        <taxon>Pseudomonadati</taxon>
        <taxon>Pseudomonadota</taxon>
        <taxon>Gammaproteobacteria</taxon>
        <taxon>Alteromonadales</taxon>
        <taxon>Shewanellaceae</taxon>
        <taxon>Shewanella</taxon>
    </lineage>
</organism>
<accession>A0ABT2P330</accession>
<evidence type="ECO:0000313" key="2">
    <source>
        <dbReference type="Proteomes" id="UP001431192"/>
    </source>
</evidence>
<comment type="caution">
    <text evidence="1">The sequence shown here is derived from an EMBL/GenBank/DDBJ whole genome shotgun (WGS) entry which is preliminary data.</text>
</comment>
<dbReference type="SUPFAM" id="SSF48208">
    <property type="entry name" value="Six-hairpin glycosidases"/>
    <property type="match status" value="1"/>
</dbReference>
<gene>
    <name evidence="1" type="ORF">N4T56_11985</name>
</gene>
<evidence type="ECO:0008006" key="3">
    <source>
        <dbReference type="Google" id="ProtNLM"/>
    </source>
</evidence>
<reference evidence="1" key="1">
    <citation type="submission" date="2022-09" db="EMBL/GenBank/DDBJ databases">
        <title>Shewanella sp. KJ10-1 sp.nov, isolated from marine algae.</title>
        <authorList>
            <person name="Butt M."/>
            <person name="Lee J.K."/>
            <person name="Kim J.M."/>
            <person name="Choi D.G."/>
        </authorList>
    </citation>
    <scope>NUCLEOTIDE SEQUENCE</scope>
    <source>
        <strain evidence="1">KJ10-1</strain>
    </source>
</reference>
<evidence type="ECO:0000313" key="1">
    <source>
        <dbReference type="EMBL" id="MCT8987057.1"/>
    </source>
</evidence>
<dbReference type="InterPro" id="IPR008928">
    <property type="entry name" value="6-hairpin_glycosidase_sf"/>
</dbReference>
<dbReference type="Proteomes" id="UP001431192">
    <property type="component" value="Unassembled WGS sequence"/>
</dbReference>
<name>A0ABT2P330_9GAMM</name>
<dbReference type="EMBL" id="JAODOQ010000001">
    <property type="protein sequence ID" value="MCT8987057.1"/>
    <property type="molecule type" value="Genomic_DNA"/>
</dbReference>